<comment type="caution">
    <text evidence="4">The sequence shown here is derived from an EMBL/GenBank/DDBJ whole genome shotgun (WGS) entry which is preliminary data.</text>
</comment>
<reference evidence="4 5" key="1">
    <citation type="submission" date="2016-06" db="EMBL/GenBank/DDBJ databases">
        <title>Draft genome sequence of Flavobacterium succinicans strain DD5b.</title>
        <authorList>
            <person name="Poehlein A."/>
            <person name="Daniel R."/>
            <person name="Simeonova D.D."/>
        </authorList>
    </citation>
    <scope>NUCLEOTIDE SEQUENCE [LARGE SCALE GENOMIC DNA]</scope>
    <source>
        <strain evidence="4 5">DD5b</strain>
    </source>
</reference>
<feature type="transmembrane region" description="Helical" evidence="2">
    <location>
        <begin position="37"/>
        <end position="56"/>
    </location>
</feature>
<sequence>MVFLLFFCFCSWIVFSGFIGCLVLFNYPKGNKLSNRLLAFGIFSISLNIALIGLCYFKNFYISYPQTYRLLTLIQYFTAPLFYLFIRTTLLHQKYFDKWDLLYFIPFVVHFIEFIPFYTMPTQEKINYLQYGYSNIRILTQSKNATLLPKHHHLLKTTTGLVFGILQTKLVLNNKNNINKASWNWLIKLCLIYNLSYLCNAKLIMPFQMDTNLYSIFVLGSIQCYCIFSLLKKPVLLVYTIDKPLKKNEHTSLSPNEIIDEPRKFILSPARKKMYKEKLETFVAVQKPYLIKKYSISQLANDTNIPTHHLSLLINEEYGCNYNDYINRYRINYFIENRYKNEWRTFSLEGLAYQSGFNSRNAFTTSFKKFTNESPTTFFKNKDASELVLKCEKARKRKFKNELTV</sequence>
<dbReference type="InterPro" id="IPR018060">
    <property type="entry name" value="HTH_AraC"/>
</dbReference>
<accession>A0A199XTK7</accession>
<keyword evidence="2" id="KW-1133">Transmembrane helix</keyword>
<protein>
    <submittedName>
        <fullName evidence="4">Helix-turn-helix domain protein</fullName>
    </submittedName>
</protein>
<dbReference type="PROSITE" id="PS01124">
    <property type="entry name" value="HTH_ARAC_FAMILY_2"/>
    <property type="match status" value="1"/>
</dbReference>
<dbReference type="PATRIC" id="fig|29536.5.peg.1072"/>
<dbReference type="AlphaFoldDB" id="A0A199XTK7"/>
<keyword evidence="2" id="KW-0812">Transmembrane</keyword>
<feature type="transmembrane region" description="Helical" evidence="2">
    <location>
        <begin position="213"/>
        <end position="231"/>
    </location>
</feature>
<dbReference type="GO" id="GO:0043565">
    <property type="term" value="F:sequence-specific DNA binding"/>
    <property type="evidence" value="ECO:0007669"/>
    <property type="project" value="InterPro"/>
</dbReference>
<dbReference type="Gene3D" id="1.10.10.60">
    <property type="entry name" value="Homeodomain-like"/>
    <property type="match status" value="2"/>
</dbReference>
<dbReference type="SMART" id="SM00342">
    <property type="entry name" value="HTH_ARAC"/>
    <property type="match status" value="1"/>
</dbReference>
<evidence type="ECO:0000256" key="1">
    <source>
        <dbReference type="ARBA" id="ARBA00023125"/>
    </source>
</evidence>
<evidence type="ECO:0000313" key="5">
    <source>
        <dbReference type="Proteomes" id="UP000093807"/>
    </source>
</evidence>
<dbReference type="Proteomes" id="UP000093807">
    <property type="component" value="Unassembled WGS sequence"/>
</dbReference>
<feature type="domain" description="HTH araC/xylS-type" evidence="3">
    <location>
        <begin position="280"/>
        <end position="381"/>
    </location>
</feature>
<evidence type="ECO:0000313" key="4">
    <source>
        <dbReference type="EMBL" id="OAZ04571.1"/>
    </source>
</evidence>
<dbReference type="EMBL" id="JMTM01000018">
    <property type="protein sequence ID" value="OAZ04571.1"/>
    <property type="molecule type" value="Genomic_DNA"/>
</dbReference>
<name>A0A199XTK7_9FLAO</name>
<feature type="transmembrane region" description="Helical" evidence="2">
    <location>
        <begin position="68"/>
        <end position="86"/>
    </location>
</feature>
<feature type="transmembrane region" description="Helical" evidence="2">
    <location>
        <begin position="101"/>
        <end position="120"/>
    </location>
</feature>
<evidence type="ECO:0000256" key="2">
    <source>
        <dbReference type="SAM" id="Phobius"/>
    </source>
</evidence>
<dbReference type="PANTHER" id="PTHR43280:SF29">
    <property type="entry name" value="ARAC-FAMILY TRANSCRIPTIONAL REGULATOR"/>
    <property type="match status" value="1"/>
</dbReference>
<dbReference type="GO" id="GO:0003700">
    <property type="term" value="F:DNA-binding transcription factor activity"/>
    <property type="evidence" value="ECO:0007669"/>
    <property type="project" value="InterPro"/>
</dbReference>
<evidence type="ECO:0000259" key="3">
    <source>
        <dbReference type="PROSITE" id="PS01124"/>
    </source>
</evidence>
<gene>
    <name evidence="4" type="ORF">FLB_10400</name>
</gene>
<dbReference type="OrthoDB" id="6283866at2"/>
<proteinExistence type="predicted"/>
<keyword evidence="5" id="KW-1185">Reference proteome</keyword>
<organism evidence="4 5">
    <name type="scientific">Flavobacterium succinicans</name>
    <dbReference type="NCBI Taxonomy" id="29536"/>
    <lineage>
        <taxon>Bacteria</taxon>
        <taxon>Pseudomonadati</taxon>
        <taxon>Bacteroidota</taxon>
        <taxon>Flavobacteriia</taxon>
        <taxon>Flavobacteriales</taxon>
        <taxon>Flavobacteriaceae</taxon>
        <taxon>Flavobacterium</taxon>
    </lineage>
</organism>
<keyword evidence="1" id="KW-0238">DNA-binding</keyword>
<dbReference type="PANTHER" id="PTHR43280">
    <property type="entry name" value="ARAC-FAMILY TRANSCRIPTIONAL REGULATOR"/>
    <property type="match status" value="1"/>
</dbReference>
<keyword evidence="2" id="KW-0472">Membrane</keyword>
<dbReference type="Pfam" id="PF12833">
    <property type="entry name" value="HTH_18"/>
    <property type="match status" value="1"/>
</dbReference>